<comment type="caution">
    <text evidence="2">The sequence shown here is derived from an EMBL/GenBank/DDBJ whole genome shotgun (WGS) entry which is preliminary data.</text>
</comment>
<dbReference type="EMBL" id="JAUEPR010000058">
    <property type="protein sequence ID" value="KAK0470844.1"/>
    <property type="molecule type" value="Genomic_DNA"/>
</dbReference>
<accession>A0AA39NS44</accession>
<dbReference type="Gene3D" id="3.30.420.10">
    <property type="entry name" value="Ribonuclease H-like superfamily/Ribonuclease H"/>
    <property type="match status" value="1"/>
</dbReference>
<evidence type="ECO:0000259" key="1">
    <source>
        <dbReference type="PROSITE" id="PS50879"/>
    </source>
</evidence>
<protein>
    <recommendedName>
        <fullName evidence="1">RNase H type-1 domain-containing protein</fullName>
    </recommendedName>
</protein>
<reference evidence="2" key="1">
    <citation type="submission" date="2023-06" db="EMBL/GenBank/DDBJ databases">
        <authorList>
            <consortium name="Lawrence Berkeley National Laboratory"/>
            <person name="Ahrendt S."/>
            <person name="Sahu N."/>
            <person name="Indic B."/>
            <person name="Wong-Bajracharya J."/>
            <person name="Merenyi Z."/>
            <person name="Ke H.-M."/>
            <person name="Monk M."/>
            <person name="Kocsube S."/>
            <person name="Drula E."/>
            <person name="Lipzen A."/>
            <person name="Balint B."/>
            <person name="Henrissat B."/>
            <person name="Andreopoulos B."/>
            <person name="Martin F.M."/>
            <person name="Harder C.B."/>
            <person name="Rigling D."/>
            <person name="Ford K.L."/>
            <person name="Foster G.D."/>
            <person name="Pangilinan J."/>
            <person name="Papanicolaou A."/>
            <person name="Barry K."/>
            <person name="LaButti K."/>
            <person name="Viragh M."/>
            <person name="Koriabine M."/>
            <person name="Yan M."/>
            <person name="Riley R."/>
            <person name="Champramary S."/>
            <person name="Plett K.L."/>
            <person name="Tsai I.J."/>
            <person name="Slot J."/>
            <person name="Sipos G."/>
            <person name="Plett J."/>
            <person name="Nagy L.G."/>
            <person name="Grigoriev I.V."/>
        </authorList>
    </citation>
    <scope>NUCLEOTIDE SEQUENCE</scope>
    <source>
        <strain evidence="2">ICMP 16352</strain>
    </source>
</reference>
<proteinExistence type="predicted"/>
<dbReference type="InterPro" id="IPR036397">
    <property type="entry name" value="RNaseH_sf"/>
</dbReference>
<name>A0AA39NS44_9AGAR</name>
<dbReference type="PROSITE" id="PS50879">
    <property type="entry name" value="RNASE_H_1"/>
    <property type="match status" value="1"/>
</dbReference>
<keyword evidence="3" id="KW-1185">Reference proteome</keyword>
<evidence type="ECO:0000313" key="3">
    <source>
        <dbReference type="Proteomes" id="UP001175227"/>
    </source>
</evidence>
<dbReference type="Proteomes" id="UP001175227">
    <property type="component" value="Unassembled WGS sequence"/>
</dbReference>
<evidence type="ECO:0000313" key="2">
    <source>
        <dbReference type="EMBL" id="KAK0470844.1"/>
    </source>
</evidence>
<dbReference type="SUPFAM" id="SSF53098">
    <property type="entry name" value="Ribonuclease H-like"/>
    <property type="match status" value="1"/>
</dbReference>
<dbReference type="AlphaFoldDB" id="A0AA39NS44"/>
<sequence>MHRHIASIFTKWEDEGYFLISNSHVMETTIARFRACTMPTRLRWVKGHSGDPGNDGADCLARAATEKDAPDIVDLTIPPVLKMRGARLVALTQTMAYKIIRKIKVQAEPYQAKLDRNNTNRNVQLALAAANKHCRVEITREELDLNRSACFFLWMVVHDGYIVRRHWKHINSCEDRIECKKCGTEESMDHILTRCDAPGQREVWELAKRLWQQKTKTDLIITKGLIMSCGIQPPSVHRSHSRKGIERFCRILISESAHLIWKMRNNCVINGKEHYSLHEIEQRKKAIRKFLVLTMWQGALVNESSLQEDWTKDSGVLVGMVK</sequence>
<dbReference type="InterPro" id="IPR002156">
    <property type="entry name" value="RNaseH_domain"/>
</dbReference>
<gene>
    <name evidence="2" type="ORF">IW261DRAFT_1553664</name>
</gene>
<dbReference type="InterPro" id="IPR012337">
    <property type="entry name" value="RNaseH-like_sf"/>
</dbReference>
<feature type="domain" description="RNase H type-1" evidence="1">
    <location>
        <begin position="1"/>
        <end position="66"/>
    </location>
</feature>
<dbReference type="GO" id="GO:0004523">
    <property type="term" value="F:RNA-DNA hybrid ribonuclease activity"/>
    <property type="evidence" value="ECO:0007669"/>
    <property type="project" value="InterPro"/>
</dbReference>
<organism evidence="2 3">
    <name type="scientific">Armillaria novae-zelandiae</name>
    <dbReference type="NCBI Taxonomy" id="153914"/>
    <lineage>
        <taxon>Eukaryota</taxon>
        <taxon>Fungi</taxon>
        <taxon>Dikarya</taxon>
        <taxon>Basidiomycota</taxon>
        <taxon>Agaricomycotina</taxon>
        <taxon>Agaricomycetes</taxon>
        <taxon>Agaricomycetidae</taxon>
        <taxon>Agaricales</taxon>
        <taxon>Marasmiineae</taxon>
        <taxon>Physalacriaceae</taxon>
        <taxon>Armillaria</taxon>
    </lineage>
</organism>
<dbReference type="GO" id="GO:0003676">
    <property type="term" value="F:nucleic acid binding"/>
    <property type="evidence" value="ECO:0007669"/>
    <property type="project" value="InterPro"/>
</dbReference>